<evidence type="ECO:0000256" key="6">
    <source>
        <dbReference type="SAM" id="MobiDB-lite"/>
    </source>
</evidence>
<keyword evidence="5" id="KW-0067">ATP-binding</keyword>
<name>A0A9W8L0X2_9FUNG</name>
<dbReference type="AlphaFoldDB" id="A0A9W8L0X2"/>
<dbReference type="InterPro" id="IPR000719">
    <property type="entry name" value="Prot_kinase_dom"/>
</dbReference>
<feature type="compositionally biased region" description="Basic and acidic residues" evidence="6">
    <location>
        <begin position="139"/>
        <end position="153"/>
    </location>
</feature>
<dbReference type="InterPro" id="IPR008271">
    <property type="entry name" value="Ser/Thr_kinase_AS"/>
</dbReference>
<dbReference type="EMBL" id="JANBTW010000001">
    <property type="protein sequence ID" value="KAJ2681220.1"/>
    <property type="molecule type" value="Genomic_DNA"/>
</dbReference>
<keyword evidence="1" id="KW-0723">Serine/threonine-protein kinase</keyword>
<dbReference type="SUPFAM" id="SSF56112">
    <property type="entry name" value="Protein kinase-like (PK-like)"/>
    <property type="match status" value="1"/>
</dbReference>
<dbReference type="GO" id="GO:0004674">
    <property type="term" value="F:protein serine/threonine kinase activity"/>
    <property type="evidence" value="ECO:0007669"/>
    <property type="project" value="UniProtKB-KW"/>
</dbReference>
<accession>A0A9W8L0X2</accession>
<evidence type="ECO:0000256" key="5">
    <source>
        <dbReference type="ARBA" id="ARBA00022840"/>
    </source>
</evidence>
<keyword evidence="4" id="KW-0418">Kinase</keyword>
<keyword evidence="3" id="KW-0547">Nucleotide-binding</keyword>
<dbReference type="OrthoDB" id="9332038at2759"/>
<dbReference type="InterPro" id="IPR011009">
    <property type="entry name" value="Kinase-like_dom_sf"/>
</dbReference>
<protein>
    <recommendedName>
        <fullName evidence="7">Protein kinase domain-containing protein</fullName>
    </recommendedName>
</protein>
<dbReference type="Gene3D" id="1.10.510.10">
    <property type="entry name" value="Transferase(Phosphotransferase) domain 1"/>
    <property type="match status" value="1"/>
</dbReference>
<reference evidence="8" key="1">
    <citation type="submission" date="2022-07" db="EMBL/GenBank/DDBJ databases">
        <title>Phylogenomic reconstructions and comparative analyses of Kickxellomycotina fungi.</title>
        <authorList>
            <person name="Reynolds N.K."/>
            <person name="Stajich J.E."/>
            <person name="Barry K."/>
            <person name="Grigoriev I.V."/>
            <person name="Crous P."/>
            <person name="Smith M.E."/>
        </authorList>
    </citation>
    <scope>NUCLEOTIDE SEQUENCE</scope>
    <source>
        <strain evidence="8">NRRL 3115</strain>
    </source>
</reference>
<feature type="compositionally biased region" description="Basic and acidic residues" evidence="6">
    <location>
        <begin position="173"/>
        <end position="183"/>
    </location>
</feature>
<evidence type="ECO:0000256" key="1">
    <source>
        <dbReference type="ARBA" id="ARBA00022527"/>
    </source>
</evidence>
<proteinExistence type="predicted"/>
<evidence type="ECO:0000256" key="2">
    <source>
        <dbReference type="ARBA" id="ARBA00022679"/>
    </source>
</evidence>
<evidence type="ECO:0000259" key="7">
    <source>
        <dbReference type="PROSITE" id="PS50011"/>
    </source>
</evidence>
<keyword evidence="2" id="KW-0808">Transferase</keyword>
<feature type="compositionally biased region" description="Polar residues" evidence="6">
    <location>
        <begin position="106"/>
        <end position="138"/>
    </location>
</feature>
<dbReference type="Pfam" id="PF00069">
    <property type="entry name" value="Pkinase"/>
    <property type="match status" value="1"/>
</dbReference>
<dbReference type="PANTHER" id="PTHR24058">
    <property type="entry name" value="DUAL SPECIFICITY PROTEIN KINASE"/>
    <property type="match status" value="1"/>
</dbReference>
<evidence type="ECO:0000256" key="3">
    <source>
        <dbReference type="ARBA" id="ARBA00022741"/>
    </source>
</evidence>
<dbReference type="Proteomes" id="UP001151518">
    <property type="component" value="Unassembled WGS sequence"/>
</dbReference>
<evidence type="ECO:0000313" key="9">
    <source>
        <dbReference type="Proteomes" id="UP001151518"/>
    </source>
</evidence>
<evidence type="ECO:0000256" key="4">
    <source>
        <dbReference type="ARBA" id="ARBA00022777"/>
    </source>
</evidence>
<dbReference type="InterPro" id="IPR050494">
    <property type="entry name" value="Ser_Thr_dual-spec_kinase"/>
</dbReference>
<evidence type="ECO:0000313" key="8">
    <source>
        <dbReference type="EMBL" id="KAJ2681220.1"/>
    </source>
</evidence>
<organism evidence="8 9">
    <name type="scientific">Coemansia spiralis</name>
    <dbReference type="NCBI Taxonomy" id="417178"/>
    <lineage>
        <taxon>Eukaryota</taxon>
        <taxon>Fungi</taxon>
        <taxon>Fungi incertae sedis</taxon>
        <taxon>Zoopagomycota</taxon>
        <taxon>Kickxellomycotina</taxon>
        <taxon>Kickxellomycetes</taxon>
        <taxon>Kickxellales</taxon>
        <taxon>Kickxellaceae</taxon>
        <taxon>Coemansia</taxon>
    </lineage>
</organism>
<feature type="region of interest" description="Disordered" evidence="6">
    <location>
        <begin position="55"/>
        <end position="185"/>
    </location>
</feature>
<feature type="domain" description="Protein kinase" evidence="7">
    <location>
        <begin position="234"/>
        <end position="651"/>
    </location>
</feature>
<dbReference type="PROSITE" id="PS50011">
    <property type="entry name" value="PROTEIN_KINASE_DOM"/>
    <property type="match status" value="1"/>
</dbReference>
<sequence>MDGYIEALRVYDYTVKATLGLSTQYAKIGLQLENEREYLPASAALANNGALGDVYSSPKPPYKRHSSSSATNGRRSQKPLHLPADGMGVNSNGTNRVPRKRKGAFDTSTLIASDSGSGAAPSQLQSPANTNQRSSTTRLDGRARREKRIKDVANGHSSAAGKGMRLKSAFARVRPEKSSRIDGDSALMDGGAIAEAAGRRNKSHANKVNTNAANYPGIADERPKEYGEVWFDRYLIIAKLGEGAFSQAFLAADLYCNRMGRRHDGIRLVTVKRMGVKEGAIGISDYETISMLNRLDPKERIPIVRIYNIFLHRSVSQRTVEYDFSSRQLLPVQFANMGLGRQGLRQMADGSFATHLLDGQPRLRVFGGRAGTELSRLHLGSDTLTSCASIEHNDYHVCLVMEPLLGCTLHDAFPRRIKALYAAHEEAIAKQMHMDMIRTVVRQLLVALAHMHSNSLIHADIKTTNVICVNDTSLKVKLIDFGNSVSDGDVSEYYSTFEIQTVWFRAPEVAYQRPFGRAIDIWSIGCIMCELWLGRSLFTDMDNPGLIHSILKLRGPPPAQLYSASPIYLDIARSWNGRATPGFAPAVVGGKHKSIMHPEMNIDWDPQLRMQWLKHSLHVQDDDFVSLADALLEYDPEERLTAAEALEHPFFQGMYAL</sequence>
<dbReference type="SMART" id="SM00220">
    <property type="entry name" value="S_TKc"/>
    <property type="match status" value="1"/>
</dbReference>
<dbReference type="GO" id="GO:0005524">
    <property type="term" value="F:ATP binding"/>
    <property type="evidence" value="ECO:0007669"/>
    <property type="project" value="UniProtKB-KW"/>
</dbReference>
<comment type="caution">
    <text evidence="8">The sequence shown here is derived from an EMBL/GenBank/DDBJ whole genome shotgun (WGS) entry which is preliminary data.</text>
</comment>
<dbReference type="PROSITE" id="PS00108">
    <property type="entry name" value="PROTEIN_KINASE_ST"/>
    <property type="match status" value="1"/>
</dbReference>
<gene>
    <name evidence="8" type="ORF">GGI25_000175</name>
</gene>